<organism evidence="2 3">
    <name type="scientific">Mucor saturninus</name>
    <dbReference type="NCBI Taxonomy" id="64648"/>
    <lineage>
        <taxon>Eukaryota</taxon>
        <taxon>Fungi</taxon>
        <taxon>Fungi incertae sedis</taxon>
        <taxon>Mucoromycota</taxon>
        <taxon>Mucoromycotina</taxon>
        <taxon>Mucoromycetes</taxon>
        <taxon>Mucorales</taxon>
        <taxon>Mucorineae</taxon>
        <taxon>Mucoraceae</taxon>
        <taxon>Mucor</taxon>
    </lineage>
</organism>
<gene>
    <name evidence="2" type="ORF">INT47_008813</name>
</gene>
<dbReference type="PANTHER" id="PTHR37988:SF1">
    <property type="entry name" value="UPF0592 MEMBRANE PROTEIN C7D4.03C"/>
    <property type="match status" value="1"/>
</dbReference>
<protein>
    <submittedName>
        <fullName evidence="2">Uncharacterized protein</fullName>
    </submittedName>
</protein>
<dbReference type="EMBL" id="JAEPRD010000008">
    <property type="protein sequence ID" value="KAG2211716.1"/>
    <property type="molecule type" value="Genomic_DNA"/>
</dbReference>
<name>A0A8H7V697_9FUNG</name>
<feature type="region of interest" description="Disordered" evidence="1">
    <location>
        <begin position="898"/>
        <end position="955"/>
    </location>
</feature>
<feature type="compositionally biased region" description="Basic and acidic residues" evidence="1">
    <location>
        <begin position="922"/>
        <end position="940"/>
    </location>
</feature>
<feature type="region of interest" description="Disordered" evidence="1">
    <location>
        <begin position="801"/>
        <end position="834"/>
    </location>
</feature>
<dbReference type="AlphaFoldDB" id="A0A8H7V697"/>
<accession>A0A8H7V697</accession>
<dbReference type="InterPro" id="IPR013887">
    <property type="entry name" value="UPF0592"/>
</dbReference>
<dbReference type="Proteomes" id="UP000603453">
    <property type="component" value="Unassembled WGS sequence"/>
</dbReference>
<reference evidence="2" key="1">
    <citation type="submission" date="2020-12" db="EMBL/GenBank/DDBJ databases">
        <title>Metabolic potential, ecology and presence of endohyphal bacteria is reflected in genomic diversity of Mucoromycotina.</title>
        <authorList>
            <person name="Muszewska A."/>
            <person name="Okrasinska A."/>
            <person name="Steczkiewicz K."/>
            <person name="Drgas O."/>
            <person name="Orlowska M."/>
            <person name="Perlinska-Lenart U."/>
            <person name="Aleksandrzak-Piekarczyk T."/>
            <person name="Szatraj K."/>
            <person name="Zielenkiewicz U."/>
            <person name="Pilsyk S."/>
            <person name="Malc E."/>
            <person name="Mieczkowski P."/>
            <person name="Kruszewska J.S."/>
            <person name="Biernat P."/>
            <person name="Pawlowska J."/>
        </authorList>
    </citation>
    <scope>NUCLEOTIDE SEQUENCE</scope>
    <source>
        <strain evidence="2">WA0000017839</strain>
    </source>
</reference>
<dbReference type="Pfam" id="PF08578">
    <property type="entry name" value="DUF1765"/>
    <property type="match status" value="1"/>
</dbReference>
<proteinExistence type="predicted"/>
<evidence type="ECO:0000313" key="2">
    <source>
        <dbReference type="EMBL" id="KAG2211716.1"/>
    </source>
</evidence>
<feature type="compositionally biased region" description="Basic residues" evidence="1">
    <location>
        <begin position="808"/>
        <end position="834"/>
    </location>
</feature>
<sequence length="1028" mass="117348">MINNDKNNTPSATAYTAAVSAAAIATSDNDHTSTRQKRNKFLSLFPSSKDEGNNSNNMKWIASGCTNNNKTQTIQCTPSTSFYGSPTTTSSTMTTSSSSSSTVCPSPIPTMLKPQFRVTNPSCKPDYANLRKHFSKFQSKSKHRTDILKLQLLPWLRKYVINLRIQQQTDYKEESGLWGLKTVSKEKKELQFGRSVLLRWWRSLLSTMLLIENDERCLYYESILEIITRCEFLDFDYNGPNDYTQWCKPNDAPHLTLIDEYRQLLSTTLKYALDRLNQKAVYSNMISFCAKILDKCHWLTLKNSGSSQEHLHYKENLKLVFPTYLHQLQTPDASSYQNHFATIKSQKTKLPISLAGNWIRRWQSDDSELFFSFYRHYHSTLKLYIIAVYPTVSRQQLHQRNSILMASPGYMYFAAFFAGKVDSLINREIHSVTTVVDQQLVANNHRKSNFLSSTLAPVDNIPMIDETRPFLFNSGNHDYTTAAKAHQNIPTGKPKPLEMATKRYAECMTWCIVAADPSGLYHDMINVWIRFAIKRTTLTEAEGVYCLFDFIEQIILELQKFPLKRNYFPIDLPFILHTLDIILSRSDHTISLLRALSFIYVHFGFLTSHAALLDLLCNRIMLDTQTFERLLLHWGKNVRIFFIRCLMWRVGRVWHSSGIRWNSEAEQMVKMMARGNNDAVMCDGHSCWSQWMDKSSKVENNAKLVPAEMKAYQQCSLEVHIVLEALMASFHRNHSYFQHSFTGLQSRDKLDFVISSTNSSCTSPIPDRIRCFSSQLAILSTDSGYLSPSFCTATDDTISIDSSSTRSNSHKRSRASPNSKKRHMMTRSRTGKGRLLRLFNNSSSTLCDNDDEMTDDDVSYFASSKDDVVGEIMLQDGDDAPLANEFYTVSSPYTSSSFLPAHDDQSSSTEIFSSEQPSVRQKSPEDTMEGKSDDQADDVSHVPSPAGFPSQNNTEEDMVVCYESLHEKEKENDMEMTYYEAPVMLVCARSWKYPPSSHVEDTRSKVQIINDICAATVFGLAQKLDVYS</sequence>
<dbReference type="OrthoDB" id="296767at2759"/>
<dbReference type="PANTHER" id="PTHR37988">
    <property type="entry name" value="UPF0592 MEMBRANE PROTEIN C7D4.03C"/>
    <property type="match status" value="1"/>
</dbReference>
<evidence type="ECO:0000313" key="3">
    <source>
        <dbReference type="Proteomes" id="UP000603453"/>
    </source>
</evidence>
<evidence type="ECO:0000256" key="1">
    <source>
        <dbReference type="SAM" id="MobiDB-lite"/>
    </source>
</evidence>
<feature type="compositionally biased region" description="Polar residues" evidence="1">
    <location>
        <begin position="906"/>
        <end position="921"/>
    </location>
</feature>
<comment type="caution">
    <text evidence="2">The sequence shown here is derived from an EMBL/GenBank/DDBJ whole genome shotgun (WGS) entry which is preliminary data.</text>
</comment>
<keyword evidence="3" id="KW-1185">Reference proteome</keyword>